<dbReference type="GO" id="GO:0005737">
    <property type="term" value="C:cytoplasm"/>
    <property type="evidence" value="ECO:0007669"/>
    <property type="project" value="TreeGrafter"/>
</dbReference>
<dbReference type="InterPro" id="IPR004045">
    <property type="entry name" value="Glutathione_S-Trfase_N"/>
</dbReference>
<evidence type="ECO:0000313" key="2">
    <source>
        <dbReference type="EMBL" id="TKD09214.1"/>
    </source>
</evidence>
<dbReference type="Proteomes" id="UP000309215">
    <property type="component" value="Unassembled WGS sequence"/>
</dbReference>
<dbReference type="InterPro" id="IPR036249">
    <property type="entry name" value="Thioredoxin-like_sf"/>
</dbReference>
<dbReference type="InterPro" id="IPR033468">
    <property type="entry name" value="Metaxin_GST"/>
</dbReference>
<dbReference type="Gene3D" id="3.40.30.10">
    <property type="entry name" value="Glutaredoxin"/>
    <property type="match status" value="1"/>
</dbReference>
<dbReference type="Pfam" id="PF17172">
    <property type="entry name" value="GST_N_4"/>
    <property type="match status" value="1"/>
</dbReference>
<dbReference type="RefSeq" id="WP_136929324.1">
    <property type="nucleotide sequence ID" value="NZ_SSMQ01000011.1"/>
</dbReference>
<feature type="domain" description="GST N-terminal" evidence="1">
    <location>
        <begin position="1"/>
        <end position="77"/>
    </location>
</feature>
<dbReference type="PROSITE" id="PS50404">
    <property type="entry name" value="GST_NTER"/>
    <property type="match status" value="1"/>
</dbReference>
<comment type="caution">
    <text evidence="2">The sequence shown here is derived from an EMBL/GenBank/DDBJ whole genome shotgun (WGS) entry which is preliminary data.</text>
</comment>
<dbReference type="PANTHER" id="PTHR12289">
    <property type="entry name" value="METAXIN RELATED"/>
    <property type="match status" value="1"/>
</dbReference>
<dbReference type="InterPro" id="IPR040079">
    <property type="entry name" value="Glutathione_S-Trfase"/>
</dbReference>
<accession>A0A4U1JDZ6</accession>
<dbReference type="InterPro" id="IPR012336">
    <property type="entry name" value="Thioredoxin-like_fold"/>
</dbReference>
<dbReference type="Pfam" id="PF17171">
    <property type="entry name" value="GST_C_6"/>
    <property type="match status" value="1"/>
</dbReference>
<dbReference type="SFLD" id="SFLDG01200">
    <property type="entry name" value="SUF1.1"/>
    <property type="match status" value="1"/>
</dbReference>
<keyword evidence="2" id="KW-0808">Transferase</keyword>
<evidence type="ECO:0000313" key="3">
    <source>
        <dbReference type="Proteomes" id="UP000309215"/>
    </source>
</evidence>
<gene>
    <name evidence="2" type="ORF">E8A74_13135</name>
</gene>
<evidence type="ECO:0000259" key="1">
    <source>
        <dbReference type="PROSITE" id="PS50404"/>
    </source>
</evidence>
<dbReference type="AlphaFoldDB" id="A0A4U1JDZ6"/>
<reference evidence="2 3" key="1">
    <citation type="submission" date="2019-04" db="EMBL/GenBank/DDBJ databases">
        <authorList>
            <person name="Li Y."/>
            <person name="Wang J."/>
        </authorList>
    </citation>
    <scope>NUCLEOTIDE SEQUENCE [LARGE SCALE GENOMIC DNA]</scope>
    <source>
        <strain evidence="2 3">DSM 14668</strain>
    </source>
</reference>
<dbReference type="CDD" id="cd03193">
    <property type="entry name" value="GST_C_Metaxin"/>
    <property type="match status" value="1"/>
</dbReference>
<dbReference type="PANTHER" id="PTHR12289:SF41">
    <property type="entry name" value="FAILED AXON CONNECTIONS-RELATED"/>
    <property type="match status" value="1"/>
</dbReference>
<keyword evidence="3" id="KW-1185">Reference proteome</keyword>
<proteinExistence type="predicted"/>
<protein>
    <submittedName>
        <fullName evidence="2">Glutathione S-transferase family protein</fullName>
    </submittedName>
</protein>
<dbReference type="CDD" id="cd03080">
    <property type="entry name" value="GST_N_Metaxin_like"/>
    <property type="match status" value="1"/>
</dbReference>
<name>A0A4U1JDZ6_9BACT</name>
<dbReference type="SUPFAM" id="SSF52833">
    <property type="entry name" value="Thioredoxin-like"/>
    <property type="match status" value="1"/>
</dbReference>
<dbReference type="InterPro" id="IPR036282">
    <property type="entry name" value="Glutathione-S-Trfase_C_sf"/>
</dbReference>
<dbReference type="SUPFAM" id="SSF47616">
    <property type="entry name" value="GST C-terminal domain-like"/>
    <property type="match status" value="1"/>
</dbReference>
<dbReference type="EMBL" id="SSMQ01000011">
    <property type="protein sequence ID" value="TKD09214.1"/>
    <property type="molecule type" value="Genomic_DNA"/>
</dbReference>
<sequence>MLTVYKFGPAFGLPDLGPFVIKVETWLRMAGLPYRSELGDFRKAPKGKIPYAADGDRLIPDSSQIIDYLIEKHGDRLNDGRFGPKERALGLALKSLFEADLYYIFVYLRWWRDEDFVHIRPAIGQSMMAGGVPRFAVSPLLSFAQRQTRSMLKAQGIGRHTREEVYAMGRSLVDAASELLGDKPYFMDDAPSTLDTTAYGMLAPLVFTPPENPVKARALEKANLVAFCERIREKYWADEPAA</sequence>
<dbReference type="InterPro" id="IPR050931">
    <property type="entry name" value="Mito_Protein_Transport_Metaxin"/>
</dbReference>
<dbReference type="SFLD" id="SFLDS00019">
    <property type="entry name" value="Glutathione_Transferase_(cytos"/>
    <property type="match status" value="1"/>
</dbReference>
<dbReference type="SFLD" id="SFLDG01180">
    <property type="entry name" value="SUF1"/>
    <property type="match status" value="1"/>
</dbReference>
<dbReference type="OrthoDB" id="7664269at2"/>
<organism evidence="2 3">
    <name type="scientific">Polyangium fumosum</name>
    <dbReference type="NCBI Taxonomy" id="889272"/>
    <lineage>
        <taxon>Bacteria</taxon>
        <taxon>Pseudomonadati</taxon>
        <taxon>Myxococcota</taxon>
        <taxon>Polyangia</taxon>
        <taxon>Polyangiales</taxon>
        <taxon>Polyangiaceae</taxon>
        <taxon>Polyangium</taxon>
    </lineage>
</organism>
<dbReference type="InterPro" id="IPR026928">
    <property type="entry name" value="FAX/IsoI-like"/>
</dbReference>
<dbReference type="GO" id="GO:0016740">
    <property type="term" value="F:transferase activity"/>
    <property type="evidence" value="ECO:0007669"/>
    <property type="project" value="UniProtKB-KW"/>
</dbReference>